<reference evidence="2" key="1">
    <citation type="submission" date="2023-03" db="EMBL/GenBank/DDBJ databases">
        <title>Massive genome expansion in bonnet fungi (Mycena s.s.) driven by repeated elements and novel gene families across ecological guilds.</title>
        <authorList>
            <consortium name="Lawrence Berkeley National Laboratory"/>
            <person name="Harder C.B."/>
            <person name="Miyauchi S."/>
            <person name="Viragh M."/>
            <person name="Kuo A."/>
            <person name="Thoen E."/>
            <person name="Andreopoulos B."/>
            <person name="Lu D."/>
            <person name="Skrede I."/>
            <person name="Drula E."/>
            <person name="Henrissat B."/>
            <person name="Morin E."/>
            <person name="Kohler A."/>
            <person name="Barry K."/>
            <person name="LaButti K."/>
            <person name="Morin E."/>
            <person name="Salamov A."/>
            <person name="Lipzen A."/>
            <person name="Mereny Z."/>
            <person name="Hegedus B."/>
            <person name="Baldrian P."/>
            <person name="Stursova M."/>
            <person name="Weitz H."/>
            <person name="Taylor A."/>
            <person name="Grigoriev I.V."/>
            <person name="Nagy L.G."/>
            <person name="Martin F."/>
            <person name="Kauserud H."/>
        </authorList>
    </citation>
    <scope>NUCLEOTIDE SEQUENCE</scope>
    <source>
        <strain evidence="2">CBHHK188m</strain>
    </source>
</reference>
<keyword evidence="3" id="KW-1185">Reference proteome</keyword>
<dbReference type="Proteomes" id="UP001215280">
    <property type="component" value="Unassembled WGS sequence"/>
</dbReference>
<proteinExistence type="predicted"/>
<organism evidence="2 3">
    <name type="scientific">Mycena maculata</name>
    <dbReference type="NCBI Taxonomy" id="230809"/>
    <lineage>
        <taxon>Eukaryota</taxon>
        <taxon>Fungi</taxon>
        <taxon>Dikarya</taxon>
        <taxon>Basidiomycota</taxon>
        <taxon>Agaricomycotina</taxon>
        <taxon>Agaricomycetes</taxon>
        <taxon>Agaricomycetidae</taxon>
        <taxon>Agaricales</taxon>
        <taxon>Marasmiineae</taxon>
        <taxon>Mycenaceae</taxon>
        <taxon>Mycena</taxon>
    </lineage>
</organism>
<feature type="region of interest" description="Disordered" evidence="1">
    <location>
        <begin position="193"/>
        <end position="213"/>
    </location>
</feature>
<comment type="caution">
    <text evidence="2">The sequence shown here is derived from an EMBL/GenBank/DDBJ whole genome shotgun (WGS) entry which is preliminary data.</text>
</comment>
<protein>
    <submittedName>
        <fullName evidence="2">Uncharacterized protein</fullName>
    </submittedName>
</protein>
<gene>
    <name evidence="2" type="ORF">DFH07DRAFT_774683</name>
</gene>
<evidence type="ECO:0000256" key="1">
    <source>
        <dbReference type="SAM" id="MobiDB-lite"/>
    </source>
</evidence>
<dbReference type="AlphaFoldDB" id="A0AAD7N9R7"/>
<dbReference type="EMBL" id="JARJLG010000077">
    <property type="protein sequence ID" value="KAJ7751777.1"/>
    <property type="molecule type" value="Genomic_DNA"/>
</dbReference>
<accession>A0AAD7N9R7</accession>
<name>A0AAD7N9R7_9AGAR</name>
<sequence>MQAVASPEQWQASSVGMTTPLWKTIQGATAVDSKAQLPLVQMSGPTDDDDIFTIHLYSFRKDVGTKEDYIEHNLPSEMQLFTITETGPVQFSQLKISSNSERPGDHHADKKGLLLRVGACPRILIQESGWTGGVTWSSGGALEFRVGFAVSSWEGLKDTIQFYRELGVRCEEIEALKDVKSIKPLFQQLMKEEREERQKISKNEEAKEERRIM</sequence>
<evidence type="ECO:0000313" key="3">
    <source>
        <dbReference type="Proteomes" id="UP001215280"/>
    </source>
</evidence>
<evidence type="ECO:0000313" key="2">
    <source>
        <dbReference type="EMBL" id="KAJ7751777.1"/>
    </source>
</evidence>